<gene>
    <name evidence="1" type="ORF">ADL15_50005</name>
</gene>
<dbReference type="RefSeq" id="WP_067708360.1">
    <property type="nucleotide sequence ID" value="NZ_LLZH01000349.1"/>
</dbReference>
<accession>A0A101J7L8</accession>
<dbReference type="OrthoDB" id="3297988at2"/>
<keyword evidence="2" id="KW-1185">Reference proteome</keyword>
<evidence type="ECO:0000313" key="1">
    <source>
        <dbReference type="EMBL" id="KUL21719.1"/>
    </source>
</evidence>
<comment type="caution">
    <text evidence="1">The sequence shown here is derived from an EMBL/GenBank/DDBJ whole genome shotgun (WGS) entry which is preliminary data.</text>
</comment>
<evidence type="ECO:0000313" key="2">
    <source>
        <dbReference type="Proteomes" id="UP000053244"/>
    </source>
</evidence>
<dbReference type="AlphaFoldDB" id="A0A101J7L8"/>
<dbReference type="Proteomes" id="UP000053244">
    <property type="component" value="Unassembled WGS sequence"/>
</dbReference>
<reference evidence="1 2" key="1">
    <citation type="submission" date="2015-10" db="EMBL/GenBank/DDBJ databases">
        <authorList>
            <person name="Gilbert D.G."/>
        </authorList>
    </citation>
    <scope>NUCLEOTIDE SEQUENCE [LARGE SCALE GENOMIC DNA]</scope>
    <source>
        <strain evidence="1 2">NRRL B-16712</strain>
    </source>
</reference>
<sequence>MTATVRSVDLPEGTTAHDETLDRWYVKRLAGMFPWRAGNGEKLTNFEVDNFLRSGRINITLPERHQYPVG</sequence>
<dbReference type="EMBL" id="LLZH01000349">
    <property type="protein sequence ID" value="KUL21719.1"/>
    <property type="molecule type" value="Genomic_DNA"/>
</dbReference>
<proteinExistence type="predicted"/>
<protein>
    <submittedName>
        <fullName evidence="1">Uncharacterized protein</fullName>
    </submittedName>
</protein>
<organism evidence="1 2">
    <name type="scientific">Actinoplanes awajinensis subsp. mycoplanecinus</name>
    <dbReference type="NCBI Taxonomy" id="135947"/>
    <lineage>
        <taxon>Bacteria</taxon>
        <taxon>Bacillati</taxon>
        <taxon>Actinomycetota</taxon>
        <taxon>Actinomycetes</taxon>
        <taxon>Micromonosporales</taxon>
        <taxon>Micromonosporaceae</taxon>
        <taxon>Actinoplanes</taxon>
    </lineage>
</organism>
<name>A0A101J7L8_9ACTN</name>